<dbReference type="AlphaFoldDB" id="A0A840RGW6"/>
<dbReference type="InterPro" id="IPR018721">
    <property type="entry name" value="DUF2252"/>
</dbReference>
<sequence length="161" mass="17909">MMASPFTFYRGSAIIQAHDLAGTPDSGLQLQICGDAHLSNFGGFATPERNLLFDLNDFDETHPGPWEWDLKRLTASLTVAARHLGHGKNKAREAAYEAAVSYQENMAKYALMEPLDIWYERITFDRLIEITTTDTGRKLVKAAIEKAGRRTAAELLPKLGV</sequence>
<gene>
    <name evidence="1" type="ORF">HNQ50_002554</name>
</gene>
<comment type="caution">
    <text evidence="1">The sequence shown here is derived from an EMBL/GenBank/DDBJ whole genome shotgun (WGS) entry which is preliminary data.</text>
</comment>
<evidence type="ECO:0000313" key="2">
    <source>
        <dbReference type="Proteomes" id="UP000543030"/>
    </source>
</evidence>
<dbReference type="PANTHER" id="PTHR39441">
    <property type="entry name" value="DUF2252 DOMAIN-CONTAINING PROTEIN"/>
    <property type="match status" value="1"/>
</dbReference>
<keyword evidence="2" id="KW-1185">Reference proteome</keyword>
<dbReference type="PANTHER" id="PTHR39441:SF1">
    <property type="entry name" value="DUF2252 DOMAIN-CONTAINING PROTEIN"/>
    <property type="match status" value="1"/>
</dbReference>
<organism evidence="1 2">
    <name type="scientific">Silvimonas terrae</name>
    <dbReference type="NCBI Taxonomy" id="300266"/>
    <lineage>
        <taxon>Bacteria</taxon>
        <taxon>Pseudomonadati</taxon>
        <taxon>Pseudomonadota</taxon>
        <taxon>Betaproteobacteria</taxon>
        <taxon>Neisseriales</taxon>
        <taxon>Chitinibacteraceae</taxon>
        <taxon>Silvimonas</taxon>
    </lineage>
</organism>
<dbReference type="EMBL" id="JACHHN010000004">
    <property type="protein sequence ID" value="MBB5191824.1"/>
    <property type="molecule type" value="Genomic_DNA"/>
</dbReference>
<dbReference type="Proteomes" id="UP000543030">
    <property type="component" value="Unassembled WGS sequence"/>
</dbReference>
<reference evidence="1 2" key="1">
    <citation type="submission" date="2020-08" db="EMBL/GenBank/DDBJ databases">
        <title>Genomic Encyclopedia of Type Strains, Phase IV (KMG-IV): sequencing the most valuable type-strain genomes for metagenomic binning, comparative biology and taxonomic classification.</title>
        <authorList>
            <person name="Goeker M."/>
        </authorList>
    </citation>
    <scope>NUCLEOTIDE SEQUENCE [LARGE SCALE GENOMIC DNA]</scope>
    <source>
        <strain evidence="1 2">DSM 18233</strain>
    </source>
</reference>
<accession>A0A840RGW6</accession>
<dbReference type="Pfam" id="PF10009">
    <property type="entry name" value="DUF2252"/>
    <property type="match status" value="1"/>
</dbReference>
<evidence type="ECO:0000313" key="1">
    <source>
        <dbReference type="EMBL" id="MBB5191824.1"/>
    </source>
</evidence>
<protein>
    <submittedName>
        <fullName evidence="1">Uncharacterized protein (DUF2252 family)</fullName>
    </submittedName>
</protein>
<name>A0A840RGW6_9NEIS</name>
<proteinExistence type="predicted"/>